<reference evidence="4 5" key="1">
    <citation type="submission" date="2020-02" db="EMBL/GenBank/DDBJ databases">
        <authorList>
            <person name="Ma Q."/>
            <person name="Huang Y."/>
            <person name="Song X."/>
            <person name="Pei D."/>
        </authorList>
    </citation>
    <scope>NUCLEOTIDE SEQUENCE [LARGE SCALE GENOMIC DNA]</scope>
    <source>
        <strain evidence="4">Sxm20200214</strain>
        <tissue evidence="4">Leaf</tissue>
    </source>
</reference>
<dbReference type="GO" id="GO:0003756">
    <property type="term" value="F:protein disulfide isomerase activity"/>
    <property type="evidence" value="ECO:0007669"/>
    <property type="project" value="TreeGrafter"/>
</dbReference>
<dbReference type="PANTHER" id="PTHR18929:SF189">
    <property type="entry name" value="PROTEIN DISULFIDE ISOMERASE-LIKE 1-5-RELATED"/>
    <property type="match status" value="1"/>
</dbReference>
<dbReference type="GO" id="GO:0005783">
    <property type="term" value="C:endoplasmic reticulum"/>
    <property type="evidence" value="ECO:0007669"/>
    <property type="project" value="TreeGrafter"/>
</dbReference>
<dbReference type="PANTHER" id="PTHR18929">
    <property type="entry name" value="PROTEIN DISULFIDE ISOMERASE"/>
    <property type="match status" value="1"/>
</dbReference>
<dbReference type="SUPFAM" id="SSF52833">
    <property type="entry name" value="Thioredoxin-like"/>
    <property type="match status" value="1"/>
</dbReference>
<gene>
    <name evidence="4" type="ORF">Bca52824_038784</name>
</gene>
<dbReference type="Gene3D" id="3.40.30.10">
    <property type="entry name" value="Glutaredoxin"/>
    <property type="match status" value="1"/>
</dbReference>
<dbReference type="Pfam" id="PF00085">
    <property type="entry name" value="Thioredoxin"/>
    <property type="match status" value="1"/>
</dbReference>
<dbReference type="OrthoDB" id="1730478at2759"/>
<keyword evidence="2" id="KW-0732">Signal</keyword>
<dbReference type="InterPro" id="IPR036249">
    <property type="entry name" value="Thioredoxin-like_sf"/>
</dbReference>
<evidence type="ECO:0000256" key="2">
    <source>
        <dbReference type="SAM" id="SignalP"/>
    </source>
</evidence>
<dbReference type="GO" id="GO:0006457">
    <property type="term" value="P:protein folding"/>
    <property type="evidence" value="ECO:0007669"/>
    <property type="project" value="TreeGrafter"/>
</dbReference>
<evidence type="ECO:0000256" key="1">
    <source>
        <dbReference type="ARBA" id="ARBA00006347"/>
    </source>
</evidence>
<dbReference type="GO" id="GO:0034976">
    <property type="term" value="P:response to endoplasmic reticulum stress"/>
    <property type="evidence" value="ECO:0007669"/>
    <property type="project" value="TreeGrafter"/>
</dbReference>
<name>A0A8X7RQ04_BRACI</name>
<dbReference type="EMBL" id="JAAMPC010000009">
    <property type="protein sequence ID" value="KAG2292115.1"/>
    <property type="molecule type" value="Genomic_DNA"/>
</dbReference>
<sequence>MSMNPKLSVSTFILLLLLTFLLIPSHSSSSDEESDDDLEQLLEVDEQLQEDRPEHQQSEAETVSKAQRIVLELSGDNAKRVVDGNEFVLVLGYAPWCARSADLMPRFSEAATGLKEIGSPVLMAKIDGDRYGKVASELEIKGSLRFYSSLTGLLSLIPVDSQRKFLSFNVWGSNKASDSPQCLVRSESVN</sequence>
<evidence type="ECO:0000313" key="4">
    <source>
        <dbReference type="EMBL" id="KAG2292115.1"/>
    </source>
</evidence>
<feature type="chain" id="PRO_5036456083" description="Thioredoxin domain-containing protein" evidence="2">
    <location>
        <begin position="30"/>
        <end position="190"/>
    </location>
</feature>
<feature type="signal peptide" evidence="2">
    <location>
        <begin position="1"/>
        <end position="29"/>
    </location>
</feature>
<evidence type="ECO:0000259" key="3">
    <source>
        <dbReference type="Pfam" id="PF00085"/>
    </source>
</evidence>
<organism evidence="4 5">
    <name type="scientific">Brassica carinata</name>
    <name type="common">Ethiopian mustard</name>
    <name type="synonym">Abyssinian cabbage</name>
    <dbReference type="NCBI Taxonomy" id="52824"/>
    <lineage>
        <taxon>Eukaryota</taxon>
        <taxon>Viridiplantae</taxon>
        <taxon>Streptophyta</taxon>
        <taxon>Embryophyta</taxon>
        <taxon>Tracheophyta</taxon>
        <taxon>Spermatophyta</taxon>
        <taxon>Magnoliopsida</taxon>
        <taxon>eudicotyledons</taxon>
        <taxon>Gunneridae</taxon>
        <taxon>Pentapetalae</taxon>
        <taxon>rosids</taxon>
        <taxon>malvids</taxon>
        <taxon>Brassicales</taxon>
        <taxon>Brassicaceae</taxon>
        <taxon>Brassiceae</taxon>
        <taxon>Brassica</taxon>
    </lineage>
</organism>
<comment type="similarity">
    <text evidence="1">Belongs to the protein disulfide isomerase family.</text>
</comment>
<accession>A0A8X7RQ04</accession>
<evidence type="ECO:0000313" key="5">
    <source>
        <dbReference type="Proteomes" id="UP000886595"/>
    </source>
</evidence>
<feature type="domain" description="Thioredoxin" evidence="3">
    <location>
        <begin position="75"/>
        <end position="142"/>
    </location>
</feature>
<comment type="caution">
    <text evidence="4">The sequence shown here is derived from an EMBL/GenBank/DDBJ whole genome shotgun (WGS) entry which is preliminary data.</text>
</comment>
<dbReference type="CDD" id="cd02961">
    <property type="entry name" value="PDI_a_family"/>
    <property type="match status" value="1"/>
</dbReference>
<proteinExistence type="inferred from homology"/>
<dbReference type="AlphaFoldDB" id="A0A8X7RQ04"/>
<dbReference type="InterPro" id="IPR013766">
    <property type="entry name" value="Thioredoxin_domain"/>
</dbReference>
<dbReference type="Proteomes" id="UP000886595">
    <property type="component" value="Unassembled WGS sequence"/>
</dbReference>
<protein>
    <recommendedName>
        <fullName evidence="3">Thioredoxin domain-containing protein</fullName>
    </recommendedName>
</protein>
<keyword evidence="5" id="KW-1185">Reference proteome</keyword>